<dbReference type="InterPro" id="IPR028364">
    <property type="entry name" value="Ribosomal_uL1/biogenesis"/>
</dbReference>
<gene>
    <name evidence="1" type="ORF">SCODWIG_02752</name>
</gene>
<sequence>MIKNIRDVKILMITKDPVSVYTEKLRVLDEYLPPISSNEQNQRGKVANNDISWRQSKKLKSVSKNYKPKGLSDSRMNMSKEIIDLNTANTKNKNINGASNNEVEDSETEIFGKIISVQKLKKLKKGDLNALFKAHDVVMCDHRVVHLLPKILGSTFYNHHKKVPFTIKFTRGVASHAKASLKKGKTLTSRHHSSANKLSKFQIAKQEIIDPKYIYTQMKSVLKNTFYILPSGIQERKNEIKKLKNKEALLDAKINPNKKTTNKDDTSKNNDCICLSINVGNIKKHTTDEIKYNIQDVIEYVGNNLIKNVSAHDSNMYLKTANSISLPI</sequence>
<proteinExistence type="predicted"/>
<dbReference type="AlphaFoldDB" id="A0A376B8Q1"/>
<dbReference type="InterPro" id="IPR023674">
    <property type="entry name" value="Ribosomal_uL1-like"/>
</dbReference>
<reference evidence="2" key="1">
    <citation type="submission" date="2018-06" db="EMBL/GenBank/DDBJ databases">
        <authorList>
            <person name="Guldener U."/>
        </authorList>
    </citation>
    <scope>NUCLEOTIDE SEQUENCE [LARGE SCALE GENOMIC DNA]</scope>
    <source>
        <strain evidence="2">UTAD17</strain>
    </source>
</reference>
<dbReference type="InterPro" id="IPR016095">
    <property type="entry name" value="Ribosomal_uL1_3-a/b-sand"/>
</dbReference>
<evidence type="ECO:0000313" key="2">
    <source>
        <dbReference type="Proteomes" id="UP000262825"/>
    </source>
</evidence>
<dbReference type="EMBL" id="UFAJ01000527">
    <property type="protein sequence ID" value="SSD60991.1"/>
    <property type="molecule type" value="Genomic_DNA"/>
</dbReference>
<dbReference type="Gene3D" id="3.40.50.790">
    <property type="match status" value="1"/>
</dbReference>
<keyword evidence="2" id="KW-1185">Reference proteome</keyword>
<organism evidence="1 2">
    <name type="scientific">Saccharomycodes ludwigii</name>
    <dbReference type="NCBI Taxonomy" id="36035"/>
    <lineage>
        <taxon>Eukaryota</taxon>
        <taxon>Fungi</taxon>
        <taxon>Dikarya</taxon>
        <taxon>Ascomycota</taxon>
        <taxon>Saccharomycotina</taxon>
        <taxon>Saccharomycetes</taxon>
        <taxon>Saccharomycodales</taxon>
        <taxon>Saccharomycodaceae</taxon>
        <taxon>Saccharomycodes</taxon>
    </lineage>
</organism>
<evidence type="ECO:0000313" key="1">
    <source>
        <dbReference type="EMBL" id="SSD60991.1"/>
    </source>
</evidence>
<dbReference type="VEuPathDB" id="FungiDB:SCODWIG_02752"/>
<accession>A0A376B8Q1</accession>
<dbReference type="Pfam" id="PF00687">
    <property type="entry name" value="Ribosomal_L1"/>
    <property type="match status" value="1"/>
</dbReference>
<protein>
    <submittedName>
        <fullName evidence="1">Uncharacterized protein</fullName>
    </submittedName>
</protein>
<dbReference type="Proteomes" id="UP000262825">
    <property type="component" value="Unassembled WGS sequence"/>
</dbReference>
<dbReference type="SUPFAM" id="SSF56808">
    <property type="entry name" value="Ribosomal protein L1"/>
    <property type="match status" value="1"/>
</dbReference>
<name>A0A376B8Q1_9ASCO</name>